<name>E3T4Z2_CROVB</name>
<evidence type="ECO:0000313" key="1">
    <source>
        <dbReference type="EMBL" id="ADO67255.1"/>
    </source>
</evidence>
<reference evidence="1 2" key="1">
    <citation type="journal article" date="2010" name="Proc. Natl. Acad. Sci. U.S.A.">
        <title>Giant virus with a remarkable complement of genes infects marine zooplankton.</title>
        <authorList>
            <person name="Fischer M.G."/>
            <person name="Allen M.J."/>
            <person name="Wilson W.H."/>
            <person name="Suttle C.A."/>
        </authorList>
    </citation>
    <scope>NUCLEOTIDE SEQUENCE [LARGE SCALE GENOMIC DNA]</scope>
    <source>
        <strain evidence="1 2">BV-PW1</strain>
    </source>
</reference>
<gene>
    <name evidence="1" type="ORF">crov222</name>
</gene>
<dbReference type="KEGG" id="vg:9887624"/>
<dbReference type="EMBL" id="GU244497">
    <property type="protein sequence ID" value="ADO67255.1"/>
    <property type="molecule type" value="Genomic_DNA"/>
</dbReference>
<sequence>MNQTLFIIIILSLISVLLWSHTRIFSVENMNDCSLNDKTILQNPIFKNIKEINNKKLIKYLEDFDNNILDDKHILGDFLQFEDIKKLELLLNSYQAFNPVSDIILTDKTNLKIIKNIILKNIILNHLHCYGDNDPELFWIKLHLLNKTPLEFNLNLKTTPLIEMFNNEKNLYNYENTTIISYNKHLKNIAKELISNHPILKDILNDFTPVFEFDLHSIIINLLDYLTKLEKPSQEINKKIRNLYVDLRELILINQIMYLNPNLQVGLSSNKKTFVLDHNFYQNHLGEIKENLYSFDTFEKLIESTYISKANQSIRKIFLNKVMVYLKYNGIKVENNEYEMLSINSVNLKNMPYPFKLDNKVNSEFIEYLKVKITGGNIDKFTFRIKNI</sequence>
<protein>
    <submittedName>
        <fullName evidence="1">Uncharacterized protein</fullName>
    </submittedName>
</protein>
<organismHost>
    <name type="scientific">Cafeteria roenbergensis</name>
    <name type="common">Marine flagellate</name>
    <dbReference type="NCBI Taxonomy" id="33653"/>
</organismHost>
<keyword evidence="2" id="KW-1185">Reference proteome</keyword>
<dbReference type="GeneID" id="9887624"/>
<evidence type="ECO:0000313" key="2">
    <source>
        <dbReference type="Proteomes" id="UP000029781"/>
    </source>
</evidence>
<accession>E3T4Z2</accession>
<dbReference type="RefSeq" id="YP_003969854.1">
    <property type="nucleotide sequence ID" value="NC_014637.1"/>
</dbReference>
<organism evidence="1 2">
    <name type="scientific">Cafeteria roenbergensis virus (strain BV-PW1)</name>
    <name type="common">CroV</name>
    <dbReference type="NCBI Taxonomy" id="693272"/>
    <lineage>
        <taxon>Viruses</taxon>
        <taxon>Varidnaviria</taxon>
        <taxon>Bamfordvirae</taxon>
        <taxon>Nucleocytoviricota</taxon>
        <taxon>Megaviricetes</taxon>
        <taxon>Imitervirales</taxon>
        <taxon>Mimiviridae</taxon>
        <taxon>Aliimimivirinae</taxon>
        <taxon>Rheavirus</taxon>
        <taxon>Rheavirus sinusmexicani</taxon>
    </lineage>
</organism>
<proteinExistence type="predicted"/>
<dbReference type="Proteomes" id="UP000029781">
    <property type="component" value="Segment"/>
</dbReference>